<protein>
    <submittedName>
        <fullName evidence="7">Peptidase C10 family</fullName>
    </submittedName>
</protein>
<evidence type="ECO:0000256" key="3">
    <source>
        <dbReference type="ARBA" id="ARBA00022729"/>
    </source>
</evidence>
<evidence type="ECO:0000259" key="6">
    <source>
        <dbReference type="Pfam" id="PF13734"/>
    </source>
</evidence>
<keyword evidence="4" id="KW-0378">Hydrolase</keyword>
<dbReference type="Gene3D" id="3.90.70.50">
    <property type="entry name" value="Peptidase C10, streptopain"/>
    <property type="match status" value="1"/>
</dbReference>
<evidence type="ECO:0000256" key="4">
    <source>
        <dbReference type="ARBA" id="ARBA00022801"/>
    </source>
</evidence>
<dbReference type="Proteomes" id="UP000038083">
    <property type="component" value="Unassembled WGS sequence"/>
</dbReference>
<dbReference type="Pfam" id="PF13734">
    <property type="entry name" value="Inhibitor_I69"/>
    <property type="match status" value="1"/>
</dbReference>
<dbReference type="InterPro" id="IPR025896">
    <property type="entry name" value="Spi_Prtas-inh"/>
</dbReference>
<feature type="domain" description="Spi protease inhibitor" evidence="6">
    <location>
        <begin position="103"/>
        <end position="167"/>
    </location>
</feature>
<dbReference type="SUPFAM" id="SSF54001">
    <property type="entry name" value="Cysteine proteinases"/>
    <property type="match status" value="1"/>
</dbReference>
<evidence type="ECO:0000313" key="8">
    <source>
        <dbReference type="Proteomes" id="UP000038083"/>
    </source>
</evidence>
<dbReference type="GO" id="GO:0008234">
    <property type="term" value="F:cysteine-type peptidase activity"/>
    <property type="evidence" value="ECO:0007669"/>
    <property type="project" value="UniProtKB-KW"/>
</dbReference>
<gene>
    <name evidence="7" type="ORF">CCYN74_210025</name>
</gene>
<dbReference type="EMBL" id="CDOG01000014">
    <property type="protein sequence ID" value="CEN37071.1"/>
    <property type="molecule type" value="Genomic_DNA"/>
</dbReference>
<name>A0A0B7HBL2_9FLAO</name>
<evidence type="ECO:0000256" key="2">
    <source>
        <dbReference type="ARBA" id="ARBA00022670"/>
    </source>
</evidence>
<dbReference type="InterPro" id="IPR038765">
    <property type="entry name" value="Papain-like_cys_pep_sf"/>
</dbReference>
<dbReference type="Pfam" id="PF01640">
    <property type="entry name" value="Peptidase_C10"/>
    <property type="match status" value="1"/>
</dbReference>
<dbReference type="AlphaFoldDB" id="A0A0B7HBL2"/>
<evidence type="ECO:0000256" key="5">
    <source>
        <dbReference type="ARBA" id="ARBA00022807"/>
    </source>
</evidence>
<proteinExistence type="inferred from homology"/>
<comment type="similarity">
    <text evidence="1">Belongs to the peptidase C10 family.</text>
</comment>
<sequence length="555" mass="62591">MKRKILSFVLATGIFVSCQQEESITSFTNETTTTVLPTETSETVNSDALALVALTGQTHISAKEAQETALFTATQMREVEGIVTKSPLQIASTEVVTADSRKPYVPTKSSEQEQADVYVINFTNNQGYVVTSADRRVPGVLVYNSHGTLGNAPKNPGQAILFEYIEDYINQEREIFEKNKENLKAQAEELIFKQLPKEKQEKLVEQGYFDKNGKRIKTKSSSEGMNFNSHEEYREWFCSVYGVDIAFTSWHPQMNDYRRELENGYNKYGEWRIVKKVSPLLKTLWGQGGEYDNMVSLKCGINEQAPVGCVATAVGQLMAYHKKPAVFKGRTMHWNEMTKIDSGDMFSNIYSFGVSNNPTAKEDIQYLLAKLGDGDLLDMNYGCDGSGASTNNAEDTFKKLGYTNVYQVSYDGRKVVNEITNNRPIYIDGCAQKINHRFLGIRYNTTYESCHAWVIDGYVEMVQPITTFRVMSCYNDALTSYETTSRNTLELVHQNFGWGGSLLGNATRIAGYDGSGWYRLDVFNSRTGRKNASNTYKSDSQGNYKYHNDILINIK</sequence>
<dbReference type="InterPro" id="IPR044934">
    <property type="entry name" value="Streptopain_sf"/>
</dbReference>
<organism evidence="7 8">
    <name type="scientific">Capnocytophaga cynodegmi</name>
    <dbReference type="NCBI Taxonomy" id="28189"/>
    <lineage>
        <taxon>Bacteria</taxon>
        <taxon>Pseudomonadati</taxon>
        <taxon>Bacteroidota</taxon>
        <taxon>Flavobacteriia</taxon>
        <taxon>Flavobacteriales</taxon>
        <taxon>Flavobacteriaceae</taxon>
        <taxon>Capnocytophaga</taxon>
    </lineage>
</organism>
<keyword evidence="2" id="KW-0645">Protease</keyword>
<accession>A0A0B7HBL2</accession>
<evidence type="ECO:0000256" key="1">
    <source>
        <dbReference type="ARBA" id="ARBA00009693"/>
    </source>
</evidence>
<dbReference type="RefSeq" id="WP_018280209.1">
    <property type="nucleotide sequence ID" value="NZ_CDOF01000046.1"/>
</dbReference>
<keyword evidence="5" id="KW-0788">Thiol protease</keyword>
<dbReference type="GO" id="GO:0006508">
    <property type="term" value="P:proteolysis"/>
    <property type="evidence" value="ECO:0007669"/>
    <property type="project" value="UniProtKB-KW"/>
</dbReference>
<keyword evidence="3" id="KW-0732">Signal</keyword>
<dbReference type="PROSITE" id="PS51257">
    <property type="entry name" value="PROKAR_LIPOPROTEIN"/>
    <property type="match status" value="1"/>
</dbReference>
<reference evidence="7 8" key="1">
    <citation type="submission" date="2015-01" db="EMBL/GenBank/DDBJ databases">
        <authorList>
            <person name="MANFREDI Pablo"/>
        </authorList>
    </citation>
    <scope>NUCLEOTIDE SEQUENCE [LARGE SCALE GENOMIC DNA]</scope>
    <source>
        <strain evidence="7 8">Ccy74</strain>
    </source>
</reference>
<evidence type="ECO:0000313" key="7">
    <source>
        <dbReference type="EMBL" id="CEN37071.1"/>
    </source>
</evidence>
<dbReference type="OrthoDB" id="2235251at2"/>
<dbReference type="InterPro" id="IPR000200">
    <property type="entry name" value="Peptidase_C10"/>
</dbReference>